<dbReference type="Proteomes" id="UP000683360">
    <property type="component" value="Unassembled WGS sequence"/>
</dbReference>
<keyword evidence="3" id="KW-1185">Reference proteome</keyword>
<accession>A0A8S3TFQ5</accession>
<evidence type="ECO:0000256" key="1">
    <source>
        <dbReference type="SAM" id="MobiDB-lite"/>
    </source>
</evidence>
<evidence type="ECO:0000313" key="2">
    <source>
        <dbReference type="EMBL" id="CAG2230390.1"/>
    </source>
</evidence>
<comment type="caution">
    <text evidence="2">The sequence shown here is derived from an EMBL/GenBank/DDBJ whole genome shotgun (WGS) entry which is preliminary data.</text>
</comment>
<organism evidence="2 3">
    <name type="scientific">Mytilus edulis</name>
    <name type="common">Blue mussel</name>
    <dbReference type="NCBI Taxonomy" id="6550"/>
    <lineage>
        <taxon>Eukaryota</taxon>
        <taxon>Metazoa</taxon>
        <taxon>Spiralia</taxon>
        <taxon>Lophotrochozoa</taxon>
        <taxon>Mollusca</taxon>
        <taxon>Bivalvia</taxon>
        <taxon>Autobranchia</taxon>
        <taxon>Pteriomorphia</taxon>
        <taxon>Mytilida</taxon>
        <taxon>Mytiloidea</taxon>
        <taxon>Mytilidae</taxon>
        <taxon>Mytilinae</taxon>
        <taxon>Mytilus</taxon>
    </lineage>
</organism>
<proteinExistence type="predicted"/>
<feature type="compositionally biased region" description="Basic and acidic residues" evidence="1">
    <location>
        <begin position="123"/>
        <end position="146"/>
    </location>
</feature>
<gene>
    <name evidence="2" type="ORF">MEDL_43238</name>
</gene>
<reference evidence="2" key="1">
    <citation type="submission" date="2021-03" db="EMBL/GenBank/DDBJ databases">
        <authorList>
            <person name="Bekaert M."/>
        </authorList>
    </citation>
    <scope>NUCLEOTIDE SEQUENCE</scope>
</reference>
<name>A0A8S3TFQ5_MYTED</name>
<dbReference type="OrthoDB" id="6576283at2759"/>
<sequence length="152" mass="17290">MVTSSKLMVDDGFDVLHCGDVEKLIKSLTDPILHYAYAEEIYSIVMRAHLNTGHGGRDKMLKEVNKNLIKNNSHQFGINRSPPYKAMFCCDKIGLSSSSLPQEIFWSLQTEEDLIQHLQSCNKPDEKNNDKPNELSSDELNKHDEEASLVQR</sequence>
<feature type="region of interest" description="Disordered" evidence="1">
    <location>
        <begin position="121"/>
        <end position="152"/>
    </location>
</feature>
<dbReference type="AlphaFoldDB" id="A0A8S3TFQ5"/>
<evidence type="ECO:0000313" key="3">
    <source>
        <dbReference type="Proteomes" id="UP000683360"/>
    </source>
</evidence>
<protein>
    <submittedName>
        <fullName evidence="2">Uncharacterized protein</fullName>
    </submittedName>
</protein>
<dbReference type="EMBL" id="CAJPWZ010002065">
    <property type="protein sequence ID" value="CAG2230390.1"/>
    <property type="molecule type" value="Genomic_DNA"/>
</dbReference>